<dbReference type="EMBL" id="CU468135">
    <property type="protein sequence ID" value="CAO95606.1"/>
    <property type="molecule type" value="Genomic_DNA"/>
</dbReference>
<dbReference type="Proteomes" id="UP000001726">
    <property type="component" value="Chromosome"/>
</dbReference>
<reference evidence="6 7" key="1">
    <citation type="journal article" date="2008" name="Environ. Microbiol.">
        <title>The genome of Erwinia tasmaniensis strain Et1/99, a non-pathogenic bacterium in the genus Erwinia.</title>
        <authorList>
            <person name="Kube M."/>
            <person name="Migdoll A.M."/>
            <person name="Mueller I."/>
            <person name="Kuhl H."/>
            <person name="Beck A."/>
            <person name="Reinhardt R."/>
            <person name="Geider K."/>
        </authorList>
    </citation>
    <scope>NUCLEOTIDE SEQUENCE [LARGE SCALE GENOMIC DNA]</scope>
    <source>
        <strain evidence="7">DSM 17950 / CFBP 7177 / CIP 109463 / NCPPB 4357 / Et1/99</strain>
    </source>
</reference>
<dbReference type="STRING" id="465817.ETA_05600"/>
<dbReference type="eggNOG" id="COG1734">
    <property type="taxonomic scope" value="Bacteria"/>
</dbReference>
<protein>
    <submittedName>
        <fullName evidence="6">Phage-related protein</fullName>
    </submittedName>
</protein>
<feature type="domain" description="Zinc finger DksA/TraR C4-type" evidence="5">
    <location>
        <begin position="64"/>
        <end position="88"/>
    </location>
</feature>
<feature type="zinc finger region" description="dksA C4-type" evidence="4">
    <location>
        <begin position="35"/>
        <end position="59"/>
    </location>
</feature>
<keyword evidence="3" id="KW-0862">Zinc</keyword>
<dbReference type="KEGG" id="eta:ETA_05600"/>
<gene>
    <name evidence="6" type="ordered locus">ETA_05600</name>
</gene>
<evidence type="ECO:0000259" key="5">
    <source>
        <dbReference type="Pfam" id="PF01258"/>
    </source>
</evidence>
<accession>B2VHB3</accession>
<organism evidence="6 7">
    <name type="scientific">Erwinia tasmaniensis (strain DSM 17950 / CFBP 7177 / CIP 109463 / NCPPB 4357 / Et1/99)</name>
    <dbReference type="NCBI Taxonomy" id="465817"/>
    <lineage>
        <taxon>Bacteria</taxon>
        <taxon>Pseudomonadati</taxon>
        <taxon>Pseudomonadota</taxon>
        <taxon>Gammaproteobacteria</taxon>
        <taxon>Enterobacterales</taxon>
        <taxon>Erwiniaceae</taxon>
        <taxon>Erwinia</taxon>
    </lineage>
</organism>
<feature type="domain" description="Zinc finger DksA/TraR C4-type" evidence="5">
    <location>
        <begin position="35"/>
        <end position="61"/>
    </location>
</feature>
<sequence length="98" mass="10609">MADSMDLVQQRVAENLACELANIIRRPVMPSAFFCECCDAAIPEARRKALDGVTLCVTCQSIAPIPEARRKALDGVTLCVTCQGIAERKSKHYKGAGL</sequence>
<keyword evidence="7" id="KW-1185">Reference proteome</keyword>
<evidence type="ECO:0000256" key="1">
    <source>
        <dbReference type="ARBA" id="ARBA00022723"/>
    </source>
</evidence>
<evidence type="ECO:0000256" key="2">
    <source>
        <dbReference type="ARBA" id="ARBA00022771"/>
    </source>
</evidence>
<dbReference type="AlphaFoldDB" id="B2VHB3"/>
<proteinExistence type="predicted"/>
<dbReference type="OrthoDB" id="962301at2"/>
<dbReference type="GO" id="GO:1900378">
    <property type="term" value="P:positive regulation of secondary metabolite biosynthetic process"/>
    <property type="evidence" value="ECO:0007669"/>
    <property type="project" value="TreeGrafter"/>
</dbReference>
<dbReference type="GO" id="GO:0008270">
    <property type="term" value="F:zinc ion binding"/>
    <property type="evidence" value="ECO:0007669"/>
    <property type="project" value="UniProtKB-KW"/>
</dbReference>
<dbReference type="RefSeq" id="WP_012440312.1">
    <property type="nucleotide sequence ID" value="NC_010694.1"/>
</dbReference>
<dbReference type="HOGENOM" id="CLU_158637_1_1_6"/>
<dbReference type="PANTHER" id="PTHR38777">
    <property type="entry name" value="FELS-2 PROPHAGE PROTEIN"/>
    <property type="match status" value="1"/>
</dbReference>
<evidence type="ECO:0000256" key="4">
    <source>
        <dbReference type="PROSITE-ProRule" id="PRU00510"/>
    </source>
</evidence>
<evidence type="ECO:0000313" key="6">
    <source>
        <dbReference type="EMBL" id="CAO95606.1"/>
    </source>
</evidence>
<evidence type="ECO:0000256" key="3">
    <source>
        <dbReference type="ARBA" id="ARBA00022833"/>
    </source>
</evidence>
<dbReference type="PROSITE" id="PS51128">
    <property type="entry name" value="ZF_DKSA_2"/>
    <property type="match status" value="1"/>
</dbReference>
<keyword evidence="1" id="KW-0479">Metal-binding</keyword>
<dbReference type="PANTHER" id="PTHR38777:SF1">
    <property type="entry name" value="DNAK SUPPRESSOR PROTEIN"/>
    <property type="match status" value="1"/>
</dbReference>
<dbReference type="InterPro" id="IPR000962">
    <property type="entry name" value="Znf_DskA_TraR"/>
</dbReference>
<keyword evidence="2" id="KW-0863">Zinc-finger</keyword>
<evidence type="ECO:0000313" key="7">
    <source>
        <dbReference type="Proteomes" id="UP000001726"/>
    </source>
</evidence>
<name>B2VHB3_ERWT9</name>
<dbReference type="Pfam" id="PF01258">
    <property type="entry name" value="zf-dskA_traR"/>
    <property type="match status" value="2"/>
</dbReference>